<evidence type="ECO:0000313" key="3">
    <source>
        <dbReference type="Proteomes" id="UP001254165"/>
    </source>
</evidence>
<dbReference type="InterPro" id="IPR036653">
    <property type="entry name" value="CinA-like_C"/>
</dbReference>
<dbReference type="SUPFAM" id="SSF142433">
    <property type="entry name" value="CinA-like"/>
    <property type="match status" value="1"/>
</dbReference>
<proteinExistence type="predicted"/>
<dbReference type="Pfam" id="PF02464">
    <property type="entry name" value="CinA"/>
    <property type="match status" value="1"/>
</dbReference>
<dbReference type="InterPro" id="IPR008136">
    <property type="entry name" value="CinA_C"/>
</dbReference>
<organism evidence="2 3">
    <name type="scientific">Thermanaerothrix solaris</name>
    <dbReference type="NCBI Taxonomy" id="3058434"/>
    <lineage>
        <taxon>Bacteria</taxon>
        <taxon>Bacillati</taxon>
        <taxon>Chloroflexota</taxon>
        <taxon>Anaerolineae</taxon>
        <taxon>Anaerolineales</taxon>
        <taxon>Anaerolineaceae</taxon>
        <taxon>Thermanaerothrix</taxon>
    </lineage>
</organism>
<comment type="caution">
    <text evidence="2">The sequence shown here is derived from an EMBL/GenBank/DDBJ whole genome shotgun (WGS) entry which is preliminary data.</text>
</comment>
<feature type="domain" description="CinA C-terminal" evidence="1">
    <location>
        <begin position="3"/>
        <end position="162"/>
    </location>
</feature>
<keyword evidence="3" id="KW-1185">Reference proteome</keyword>
<sequence>MEDSLSATVGRLLRQRGLYLVTAESCTGGLLGHLITNVPGSSDYFLGGVVAYADSVKQALLGVRAETLAQFGAVSRETVLEMARGVRERLCPPGENMARLIGVAISGIAGPGGGTAEKPVGFTWIALSTPDGDGACSYQWSGQRLQNKHASAEQALRLVLAYLEGHGLPTG</sequence>
<evidence type="ECO:0000313" key="2">
    <source>
        <dbReference type="EMBL" id="MDT8897848.1"/>
    </source>
</evidence>
<dbReference type="Gene3D" id="3.90.950.20">
    <property type="entry name" value="CinA-like"/>
    <property type="match status" value="1"/>
</dbReference>
<accession>A0ABU3NLX5</accession>
<reference evidence="2 3" key="1">
    <citation type="submission" date="2023-07" db="EMBL/GenBank/DDBJ databases">
        <title>Novel species of Thermanaerothrix with wide hydrolytic capabilities.</title>
        <authorList>
            <person name="Zayulina K.S."/>
            <person name="Podosokorskaya O.A."/>
            <person name="Elcheninov A.G."/>
        </authorList>
    </citation>
    <scope>NUCLEOTIDE SEQUENCE [LARGE SCALE GENOMIC DNA]</scope>
    <source>
        <strain evidence="2 3">4228-RoL</strain>
    </source>
</reference>
<evidence type="ECO:0000259" key="1">
    <source>
        <dbReference type="Pfam" id="PF02464"/>
    </source>
</evidence>
<dbReference type="NCBIfam" id="TIGR00199">
    <property type="entry name" value="PncC_domain"/>
    <property type="match status" value="1"/>
</dbReference>
<dbReference type="Proteomes" id="UP001254165">
    <property type="component" value="Unassembled WGS sequence"/>
</dbReference>
<protein>
    <submittedName>
        <fullName evidence="2">CinA family protein</fullName>
    </submittedName>
</protein>
<gene>
    <name evidence="2" type="ORF">QYE77_06170</name>
</gene>
<name>A0ABU3NLX5_9CHLR</name>
<dbReference type="EMBL" id="JAUHMF010000001">
    <property type="protein sequence ID" value="MDT8897848.1"/>
    <property type="molecule type" value="Genomic_DNA"/>
</dbReference>
<dbReference type="RefSeq" id="WP_315624501.1">
    <property type="nucleotide sequence ID" value="NZ_JAUHMF010000001.1"/>
</dbReference>